<dbReference type="EMBL" id="JAENGP010000007">
    <property type="protein sequence ID" value="MBK1781073.1"/>
    <property type="molecule type" value="Genomic_DNA"/>
</dbReference>
<evidence type="ECO:0000259" key="1">
    <source>
        <dbReference type="Pfam" id="PF03432"/>
    </source>
</evidence>
<protein>
    <submittedName>
        <fullName evidence="2">Relaxase/mobilization nuclease domain-containing protein</fullName>
    </submittedName>
</protein>
<dbReference type="Proteomes" id="UP000635316">
    <property type="component" value="Unassembled WGS sequence"/>
</dbReference>
<dbReference type="InterPro" id="IPR005094">
    <property type="entry name" value="Endonuclease_MobA/VirD2"/>
</dbReference>
<gene>
    <name evidence="2" type="ORF">JHL22_07570</name>
</gene>
<reference evidence="2 3" key="1">
    <citation type="submission" date="2020-12" db="EMBL/GenBank/DDBJ databases">
        <authorList>
            <person name="Lu T."/>
            <person name="Wang Q."/>
            <person name="Han X."/>
        </authorList>
    </citation>
    <scope>NUCLEOTIDE SEQUENCE [LARGE SCALE GENOMIC DNA]</scope>
    <source>
        <strain evidence="2 3">WQ 585</strain>
    </source>
</reference>
<keyword evidence="3" id="KW-1185">Reference proteome</keyword>
<accession>A0ABS1EDU9</accession>
<organism evidence="2 3">
    <name type="scientific">Advenella mandrilli</name>
    <dbReference type="NCBI Taxonomy" id="2800330"/>
    <lineage>
        <taxon>Bacteria</taxon>
        <taxon>Pseudomonadati</taxon>
        <taxon>Pseudomonadota</taxon>
        <taxon>Betaproteobacteria</taxon>
        <taxon>Burkholderiales</taxon>
        <taxon>Alcaligenaceae</taxon>
    </lineage>
</organism>
<dbReference type="RefSeq" id="WP_200235582.1">
    <property type="nucleotide sequence ID" value="NZ_JAENGP010000007.1"/>
</dbReference>
<proteinExistence type="predicted"/>
<evidence type="ECO:0000313" key="2">
    <source>
        <dbReference type="EMBL" id="MBK1781073.1"/>
    </source>
</evidence>
<comment type="caution">
    <text evidence="2">The sequence shown here is derived from an EMBL/GenBank/DDBJ whole genome shotgun (WGS) entry which is preliminary data.</text>
</comment>
<evidence type="ECO:0000313" key="3">
    <source>
        <dbReference type="Proteomes" id="UP000635316"/>
    </source>
</evidence>
<feature type="domain" description="MobA/VirD2-like nuclease" evidence="1">
    <location>
        <begin position="93"/>
        <end position="199"/>
    </location>
</feature>
<dbReference type="Gene3D" id="3.30.930.30">
    <property type="match status" value="1"/>
</dbReference>
<name>A0ABS1EDU9_9BURK</name>
<sequence length="325" mass="36845">MGINYRVDNWFLGYERSINPKKGGGGGGHNFKPGTGLKNLQAAGLKKPEVMVKIPRRTGNSSGMKGVKGHLEYISRNGSLTLENQDGQKITGAKEIKDTLNEWRKFGIPENSTKREALNIVFSMPPGTPAQAVKDAVREFAREKFQGHQYVFVEHTDEKHPHVHLAVSMRDELGKRMNPRKNDLFHWRVFFAEKMREQGVDCAATKRQHRGIAQKGDSAIVRQIEDRGKLSEVKKSQAQELIQALKENKRPLHPFLKEHLATKEMISEEYKYLAKELYKAGLKTEARAISKLNQSVMQADNTTKAQARFDDVIGRVTEKSVEIER</sequence>
<dbReference type="Pfam" id="PF03432">
    <property type="entry name" value="Relaxase"/>
    <property type="match status" value="1"/>
</dbReference>